<gene>
    <name evidence="1" type="ORF">BYL167_LOCUS36770</name>
</gene>
<dbReference type="Proteomes" id="UP000681967">
    <property type="component" value="Unassembled WGS sequence"/>
</dbReference>
<feature type="non-terminal residue" evidence="1">
    <location>
        <position position="1"/>
    </location>
</feature>
<dbReference type="AlphaFoldDB" id="A0A8S2XX08"/>
<sequence length="81" mass="9536">FLNRGPTYVSPCQLHIQSESSSLSIDEILTKQLAPLRRQLPRVFTNYPVNLSRRMNFEQQIQQLFKESFHQPPIPLSIKQR</sequence>
<name>A0A8S2XX08_9BILA</name>
<accession>A0A8S2XX08</accession>
<dbReference type="EMBL" id="CAJOBH010081184">
    <property type="protein sequence ID" value="CAF4517855.1"/>
    <property type="molecule type" value="Genomic_DNA"/>
</dbReference>
<reference evidence="1" key="1">
    <citation type="submission" date="2021-02" db="EMBL/GenBank/DDBJ databases">
        <authorList>
            <person name="Nowell W R."/>
        </authorList>
    </citation>
    <scope>NUCLEOTIDE SEQUENCE</scope>
</reference>
<feature type="non-terminal residue" evidence="1">
    <location>
        <position position="81"/>
    </location>
</feature>
<comment type="caution">
    <text evidence="1">The sequence shown here is derived from an EMBL/GenBank/DDBJ whole genome shotgun (WGS) entry which is preliminary data.</text>
</comment>
<organism evidence="1 2">
    <name type="scientific">Rotaria magnacalcarata</name>
    <dbReference type="NCBI Taxonomy" id="392030"/>
    <lineage>
        <taxon>Eukaryota</taxon>
        <taxon>Metazoa</taxon>
        <taxon>Spiralia</taxon>
        <taxon>Gnathifera</taxon>
        <taxon>Rotifera</taxon>
        <taxon>Eurotatoria</taxon>
        <taxon>Bdelloidea</taxon>
        <taxon>Philodinida</taxon>
        <taxon>Philodinidae</taxon>
        <taxon>Rotaria</taxon>
    </lineage>
</organism>
<evidence type="ECO:0000313" key="1">
    <source>
        <dbReference type="EMBL" id="CAF4517855.1"/>
    </source>
</evidence>
<evidence type="ECO:0000313" key="2">
    <source>
        <dbReference type="Proteomes" id="UP000681967"/>
    </source>
</evidence>
<proteinExistence type="predicted"/>
<protein>
    <submittedName>
        <fullName evidence="1">Uncharacterized protein</fullName>
    </submittedName>
</protein>